<dbReference type="GO" id="GO:1990904">
    <property type="term" value="C:ribonucleoprotein complex"/>
    <property type="evidence" value="ECO:0007669"/>
    <property type="project" value="UniProtKB-KW"/>
</dbReference>
<reference evidence="5" key="2">
    <citation type="journal article" date="2013" name="Genome Biol. Evol.">
        <title>Strikingly bacteria-like and gene-rich mitochondrial genomes throughout jakobid protists.</title>
        <authorList>
            <person name="Burger G."/>
            <person name="Gray M.W."/>
            <person name="Forget L."/>
            <person name="Lang B.F."/>
        </authorList>
    </citation>
    <scope>NUCLEOTIDE SEQUENCE</scope>
    <source>
        <strain evidence="5">ATCC 50695</strain>
    </source>
</reference>
<evidence type="ECO:0000256" key="1">
    <source>
        <dbReference type="ARBA" id="ARBA00007102"/>
    </source>
</evidence>
<sequence>MDLHSCQLKVFSYNRDSLFSFLKEIRRISELHFLKCTGNINLPLQIKRYTVLRSPHIDKKSREQFEMRTYSRSVVISRENDFTYSSDVFENFVKDIVNREYHGISYDVKLFYKSRIYRDRVE</sequence>
<dbReference type="GO" id="GO:0003735">
    <property type="term" value="F:structural constituent of ribosome"/>
    <property type="evidence" value="ECO:0007669"/>
    <property type="project" value="InterPro"/>
</dbReference>
<dbReference type="HAMAP" id="MF_00508">
    <property type="entry name" value="Ribosomal_uS10"/>
    <property type="match status" value="1"/>
</dbReference>
<dbReference type="Pfam" id="PF00338">
    <property type="entry name" value="Ribosomal_S10"/>
    <property type="match status" value="1"/>
</dbReference>
<keyword evidence="5" id="KW-0496">Mitochondrion</keyword>
<dbReference type="PANTHER" id="PTHR11700">
    <property type="entry name" value="30S RIBOSOMAL PROTEIN S10 FAMILY MEMBER"/>
    <property type="match status" value="1"/>
</dbReference>
<dbReference type="GO" id="GO:0005840">
    <property type="term" value="C:ribosome"/>
    <property type="evidence" value="ECO:0007669"/>
    <property type="project" value="UniProtKB-KW"/>
</dbReference>
<keyword evidence="3" id="KW-0687">Ribonucleoprotein</keyword>
<dbReference type="RefSeq" id="YP_007890659.1">
    <property type="nucleotide sequence ID" value="NC_021126.1"/>
</dbReference>
<dbReference type="GeneID" id="15333081"/>
<dbReference type="PRINTS" id="PR00971">
    <property type="entry name" value="RIBOSOMALS10"/>
</dbReference>
<dbReference type="SMART" id="SM01403">
    <property type="entry name" value="Ribosomal_S10"/>
    <property type="match status" value="1"/>
</dbReference>
<evidence type="ECO:0000256" key="3">
    <source>
        <dbReference type="ARBA" id="ARBA00023274"/>
    </source>
</evidence>
<dbReference type="InterPro" id="IPR036838">
    <property type="entry name" value="Ribosomal_uS10_dom_sf"/>
</dbReference>
<dbReference type="EMBL" id="KC353354">
    <property type="protein sequence ID" value="AGH24153.1"/>
    <property type="molecule type" value="Genomic_DNA"/>
</dbReference>
<dbReference type="AlphaFoldDB" id="M4QL25"/>
<gene>
    <name evidence="5" type="primary">rps10</name>
</gene>
<comment type="similarity">
    <text evidence="1">Belongs to the universal ribosomal protein uS10 family.</text>
</comment>
<reference evidence="5" key="1">
    <citation type="journal article" date="2006" name="RNA">
        <title>Hybrid E. coli--Mitochondrial ribonuclease P RNAs are catalytically active.</title>
        <authorList>
            <person name="Seif E."/>
            <person name="Cadieux A."/>
            <person name="Lang B.F."/>
        </authorList>
    </citation>
    <scope>NUCLEOTIDE SEQUENCE</scope>
    <source>
        <strain evidence="5">ATCC 50695</strain>
    </source>
</reference>
<organism evidence="5">
    <name type="scientific">Jakoba bahamiensis</name>
    <dbReference type="NCBI Taxonomy" id="221721"/>
    <lineage>
        <taxon>Eukaryota</taxon>
        <taxon>Discoba</taxon>
        <taxon>Jakobida</taxon>
        <taxon>Histionina</taxon>
        <taxon>Jakobidae</taxon>
        <taxon>Jakoba</taxon>
    </lineage>
</organism>
<dbReference type="SUPFAM" id="SSF54999">
    <property type="entry name" value="Ribosomal protein S10"/>
    <property type="match status" value="1"/>
</dbReference>
<protein>
    <submittedName>
        <fullName evidence="5">Ribosomal protein S10</fullName>
    </submittedName>
</protein>
<dbReference type="InterPro" id="IPR001848">
    <property type="entry name" value="Ribosomal_uS10"/>
</dbReference>
<accession>M4QL25</accession>
<dbReference type="GO" id="GO:0006412">
    <property type="term" value="P:translation"/>
    <property type="evidence" value="ECO:0007669"/>
    <property type="project" value="InterPro"/>
</dbReference>
<dbReference type="InterPro" id="IPR027486">
    <property type="entry name" value="Ribosomal_uS10_dom"/>
</dbReference>
<evidence type="ECO:0000313" key="5">
    <source>
        <dbReference type="EMBL" id="AGH24153.1"/>
    </source>
</evidence>
<geneLocation type="mitochondrion" evidence="5"/>
<keyword evidence="2 5" id="KW-0689">Ribosomal protein</keyword>
<feature type="domain" description="Small ribosomal subunit protein uS10" evidence="4">
    <location>
        <begin position="7"/>
        <end position="109"/>
    </location>
</feature>
<name>M4QL25_9EUKA</name>
<dbReference type="Gene3D" id="3.30.70.600">
    <property type="entry name" value="Ribosomal protein S10 domain"/>
    <property type="match status" value="1"/>
</dbReference>
<evidence type="ECO:0000259" key="4">
    <source>
        <dbReference type="SMART" id="SM01403"/>
    </source>
</evidence>
<proteinExistence type="inferred from homology"/>
<evidence type="ECO:0000256" key="2">
    <source>
        <dbReference type="ARBA" id="ARBA00022980"/>
    </source>
</evidence>